<evidence type="ECO:0000313" key="2">
    <source>
        <dbReference type="EMBL" id="OOF89786.1"/>
    </source>
</evidence>
<dbReference type="Proteomes" id="UP000188318">
    <property type="component" value="Unassembled WGS sequence"/>
</dbReference>
<gene>
    <name evidence="2" type="ORF">ASPCADRAFT_135696</name>
</gene>
<organism evidence="2 3">
    <name type="scientific">Aspergillus carbonarius (strain ITEM 5010)</name>
    <dbReference type="NCBI Taxonomy" id="602072"/>
    <lineage>
        <taxon>Eukaryota</taxon>
        <taxon>Fungi</taxon>
        <taxon>Dikarya</taxon>
        <taxon>Ascomycota</taxon>
        <taxon>Pezizomycotina</taxon>
        <taxon>Eurotiomycetes</taxon>
        <taxon>Eurotiomycetidae</taxon>
        <taxon>Eurotiales</taxon>
        <taxon>Aspergillaceae</taxon>
        <taxon>Aspergillus</taxon>
        <taxon>Aspergillus subgen. Circumdati</taxon>
    </lineage>
</organism>
<accession>A0A1R3R5M5</accession>
<name>A0A1R3R5M5_ASPC5</name>
<proteinExistence type="predicted"/>
<evidence type="ECO:0000256" key="1">
    <source>
        <dbReference type="SAM" id="MobiDB-lite"/>
    </source>
</evidence>
<evidence type="ECO:0000313" key="3">
    <source>
        <dbReference type="Proteomes" id="UP000188318"/>
    </source>
</evidence>
<keyword evidence="3" id="KW-1185">Reference proteome</keyword>
<dbReference type="AlphaFoldDB" id="A0A1R3R5M5"/>
<protein>
    <submittedName>
        <fullName evidence="2">Uncharacterized protein</fullName>
    </submittedName>
</protein>
<dbReference type="VEuPathDB" id="FungiDB:ASPCADRAFT_135696"/>
<sequence length="107" mass="11221">MAACGGSVSFLHINKNTSTTTAPTTQAERMLKKLPDSPEGGSVRGIPTLGLDHHPDRPGHHPPPIPSALVATSTGVIPSMKPCKTPARLTCWLWYAGHPSACARACT</sequence>
<dbReference type="EMBL" id="KV907813">
    <property type="protein sequence ID" value="OOF89786.1"/>
    <property type="molecule type" value="Genomic_DNA"/>
</dbReference>
<feature type="region of interest" description="Disordered" evidence="1">
    <location>
        <begin position="15"/>
        <end position="70"/>
    </location>
</feature>
<reference evidence="3" key="1">
    <citation type="journal article" date="2017" name="Genome Biol.">
        <title>Comparative genomics reveals high biological diversity and specific adaptations in the industrially and medically important fungal genus Aspergillus.</title>
        <authorList>
            <person name="de Vries R.P."/>
            <person name="Riley R."/>
            <person name="Wiebenga A."/>
            <person name="Aguilar-Osorio G."/>
            <person name="Amillis S."/>
            <person name="Uchima C.A."/>
            <person name="Anderluh G."/>
            <person name="Asadollahi M."/>
            <person name="Askin M."/>
            <person name="Barry K."/>
            <person name="Battaglia E."/>
            <person name="Bayram O."/>
            <person name="Benocci T."/>
            <person name="Braus-Stromeyer S.A."/>
            <person name="Caldana C."/>
            <person name="Canovas D."/>
            <person name="Cerqueira G.C."/>
            <person name="Chen F."/>
            <person name="Chen W."/>
            <person name="Choi C."/>
            <person name="Clum A."/>
            <person name="Dos Santos R.A."/>
            <person name="Damasio A.R."/>
            <person name="Diallinas G."/>
            <person name="Emri T."/>
            <person name="Fekete E."/>
            <person name="Flipphi M."/>
            <person name="Freyberg S."/>
            <person name="Gallo A."/>
            <person name="Gournas C."/>
            <person name="Habgood R."/>
            <person name="Hainaut M."/>
            <person name="Harispe M.L."/>
            <person name="Henrissat B."/>
            <person name="Hilden K.S."/>
            <person name="Hope R."/>
            <person name="Hossain A."/>
            <person name="Karabika E."/>
            <person name="Karaffa L."/>
            <person name="Karanyi Z."/>
            <person name="Krasevec N."/>
            <person name="Kuo A."/>
            <person name="Kusch H."/>
            <person name="LaButti K."/>
            <person name="Lagendijk E.L."/>
            <person name="Lapidus A."/>
            <person name="Levasseur A."/>
            <person name="Lindquist E."/>
            <person name="Lipzen A."/>
            <person name="Logrieco A.F."/>
            <person name="MacCabe A."/>
            <person name="Maekelae M.R."/>
            <person name="Malavazi I."/>
            <person name="Melin P."/>
            <person name="Meyer V."/>
            <person name="Mielnichuk N."/>
            <person name="Miskei M."/>
            <person name="Molnar A.P."/>
            <person name="Mule G."/>
            <person name="Ngan C.Y."/>
            <person name="Orejas M."/>
            <person name="Orosz E."/>
            <person name="Ouedraogo J.P."/>
            <person name="Overkamp K.M."/>
            <person name="Park H.-S."/>
            <person name="Perrone G."/>
            <person name="Piumi F."/>
            <person name="Punt P.J."/>
            <person name="Ram A.F."/>
            <person name="Ramon A."/>
            <person name="Rauscher S."/>
            <person name="Record E."/>
            <person name="Riano-Pachon D.M."/>
            <person name="Robert V."/>
            <person name="Roehrig J."/>
            <person name="Ruller R."/>
            <person name="Salamov A."/>
            <person name="Salih N.S."/>
            <person name="Samson R.A."/>
            <person name="Sandor E."/>
            <person name="Sanguinetti M."/>
            <person name="Schuetze T."/>
            <person name="Sepcic K."/>
            <person name="Shelest E."/>
            <person name="Sherlock G."/>
            <person name="Sophianopoulou V."/>
            <person name="Squina F.M."/>
            <person name="Sun H."/>
            <person name="Susca A."/>
            <person name="Todd R.B."/>
            <person name="Tsang A."/>
            <person name="Unkles S.E."/>
            <person name="van de Wiele N."/>
            <person name="van Rossen-Uffink D."/>
            <person name="Oliveira J.V."/>
            <person name="Vesth T.C."/>
            <person name="Visser J."/>
            <person name="Yu J.-H."/>
            <person name="Zhou M."/>
            <person name="Andersen M.R."/>
            <person name="Archer D.B."/>
            <person name="Baker S.E."/>
            <person name="Benoit I."/>
            <person name="Brakhage A.A."/>
            <person name="Braus G.H."/>
            <person name="Fischer R."/>
            <person name="Frisvad J.C."/>
            <person name="Goldman G.H."/>
            <person name="Houbraken J."/>
            <person name="Oakley B."/>
            <person name="Pocsi I."/>
            <person name="Scazzocchio C."/>
            <person name="Seiboth B."/>
            <person name="vanKuyk P.A."/>
            <person name="Wortman J."/>
            <person name="Dyer P.S."/>
            <person name="Grigoriev I.V."/>
        </authorList>
    </citation>
    <scope>NUCLEOTIDE SEQUENCE [LARGE SCALE GENOMIC DNA]</scope>
    <source>
        <strain evidence="3">ITEM 5010</strain>
    </source>
</reference>